<protein>
    <recommendedName>
        <fullName evidence="5">Integral membrane protein</fullName>
    </recommendedName>
</protein>
<feature type="transmembrane region" description="Helical" evidence="2">
    <location>
        <begin position="129"/>
        <end position="150"/>
    </location>
</feature>
<sequence length="222" mass="23469">METTLFPVATLPPCATKCGALYDVNGACVPPAAPTADASTYDSCFCNDQRLAPFKSGTSGVCDQACAANNDLASIQNWFTNFCDNVPAADNQKPTTTGTSSTGRPASGASNQGGGGGGGNTWLSNHYQWVIFLVIMVVAIIGIWVGACIWRRRYVRKKDRVYALGTNLARATESGRVVPNTSAASIHVPAAGMFDPAPISSAGVYGEKPEKSKKKWIVRDRT</sequence>
<reference evidence="3" key="1">
    <citation type="journal article" date="2023" name="Mol. Phylogenet. Evol.">
        <title>Genome-scale phylogeny and comparative genomics of the fungal order Sordariales.</title>
        <authorList>
            <person name="Hensen N."/>
            <person name="Bonometti L."/>
            <person name="Westerberg I."/>
            <person name="Brannstrom I.O."/>
            <person name="Guillou S."/>
            <person name="Cros-Aarteil S."/>
            <person name="Calhoun S."/>
            <person name="Haridas S."/>
            <person name="Kuo A."/>
            <person name="Mondo S."/>
            <person name="Pangilinan J."/>
            <person name="Riley R."/>
            <person name="LaButti K."/>
            <person name="Andreopoulos B."/>
            <person name="Lipzen A."/>
            <person name="Chen C."/>
            <person name="Yan M."/>
            <person name="Daum C."/>
            <person name="Ng V."/>
            <person name="Clum A."/>
            <person name="Steindorff A."/>
            <person name="Ohm R.A."/>
            <person name="Martin F."/>
            <person name="Silar P."/>
            <person name="Natvig D.O."/>
            <person name="Lalanne C."/>
            <person name="Gautier V."/>
            <person name="Ament-Velasquez S.L."/>
            <person name="Kruys A."/>
            <person name="Hutchinson M.I."/>
            <person name="Powell A.J."/>
            <person name="Barry K."/>
            <person name="Miller A.N."/>
            <person name="Grigoriev I.V."/>
            <person name="Debuchy R."/>
            <person name="Gladieux P."/>
            <person name="Hiltunen Thoren M."/>
            <person name="Johannesson H."/>
        </authorList>
    </citation>
    <scope>NUCLEOTIDE SEQUENCE</scope>
    <source>
        <strain evidence="3">CBS 103.79</strain>
    </source>
</reference>
<name>A0AAN6MP61_9PEZI</name>
<keyword evidence="4" id="KW-1185">Reference proteome</keyword>
<dbReference type="Proteomes" id="UP001303889">
    <property type="component" value="Unassembled WGS sequence"/>
</dbReference>
<evidence type="ECO:0000313" key="3">
    <source>
        <dbReference type="EMBL" id="KAK3904516.1"/>
    </source>
</evidence>
<accession>A0AAN6MP61</accession>
<evidence type="ECO:0000313" key="4">
    <source>
        <dbReference type="Proteomes" id="UP001303889"/>
    </source>
</evidence>
<keyword evidence="2" id="KW-0472">Membrane</keyword>
<dbReference type="EMBL" id="MU855394">
    <property type="protein sequence ID" value="KAK3904516.1"/>
    <property type="molecule type" value="Genomic_DNA"/>
</dbReference>
<evidence type="ECO:0008006" key="5">
    <source>
        <dbReference type="Google" id="ProtNLM"/>
    </source>
</evidence>
<keyword evidence="2" id="KW-1133">Transmembrane helix</keyword>
<proteinExistence type="predicted"/>
<evidence type="ECO:0000256" key="2">
    <source>
        <dbReference type="SAM" id="Phobius"/>
    </source>
</evidence>
<comment type="caution">
    <text evidence="3">The sequence shown here is derived from an EMBL/GenBank/DDBJ whole genome shotgun (WGS) entry which is preliminary data.</text>
</comment>
<reference evidence="3" key="2">
    <citation type="submission" date="2023-05" db="EMBL/GenBank/DDBJ databases">
        <authorList>
            <consortium name="Lawrence Berkeley National Laboratory"/>
            <person name="Steindorff A."/>
            <person name="Hensen N."/>
            <person name="Bonometti L."/>
            <person name="Westerberg I."/>
            <person name="Brannstrom I.O."/>
            <person name="Guillou S."/>
            <person name="Cros-Aarteil S."/>
            <person name="Calhoun S."/>
            <person name="Haridas S."/>
            <person name="Kuo A."/>
            <person name="Mondo S."/>
            <person name="Pangilinan J."/>
            <person name="Riley R."/>
            <person name="Labutti K."/>
            <person name="Andreopoulos B."/>
            <person name="Lipzen A."/>
            <person name="Chen C."/>
            <person name="Yanf M."/>
            <person name="Daum C."/>
            <person name="Ng V."/>
            <person name="Clum A."/>
            <person name="Ohm R."/>
            <person name="Martin F."/>
            <person name="Silar P."/>
            <person name="Natvig D."/>
            <person name="Lalanne C."/>
            <person name="Gautier V."/>
            <person name="Ament-Velasquez S.L."/>
            <person name="Kruys A."/>
            <person name="Hutchinson M.I."/>
            <person name="Powell A.J."/>
            <person name="Barry K."/>
            <person name="Miller A.N."/>
            <person name="Grigoriev I.V."/>
            <person name="Debuchy R."/>
            <person name="Gladieux P."/>
            <person name="Thoren M.H."/>
            <person name="Johannesson H."/>
        </authorList>
    </citation>
    <scope>NUCLEOTIDE SEQUENCE</scope>
    <source>
        <strain evidence="3">CBS 103.79</strain>
    </source>
</reference>
<keyword evidence="2" id="KW-0812">Transmembrane</keyword>
<dbReference type="AlphaFoldDB" id="A0AAN6MP61"/>
<feature type="region of interest" description="Disordered" evidence="1">
    <location>
        <begin position="92"/>
        <end position="115"/>
    </location>
</feature>
<evidence type="ECO:0000256" key="1">
    <source>
        <dbReference type="SAM" id="MobiDB-lite"/>
    </source>
</evidence>
<organism evidence="3 4">
    <name type="scientific">Staphylotrichum tortipilum</name>
    <dbReference type="NCBI Taxonomy" id="2831512"/>
    <lineage>
        <taxon>Eukaryota</taxon>
        <taxon>Fungi</taxon>
        <taxon>Dikarya</taxon>
        <taxon>Ascomycota</taxon>
        <taxon>Pezizomycotina</taxon>
        <taxon>Sordariomycetes</taxon>
        <taxon>Sordariomycetidae</taxon>
        <taxon>Sordariales</taxon>
        <taxon>Chaetomiaceae</taxon>
        <taxon>Staphylotrichum</taxon>
    </lineage>
</organism>
<gene>
    <name evidence="3" type="ORF">C8A05DRAFT_31696</name>
</gene>